<gene>
    <name evidence="2" type="ORF">RSO01_13790</name>
</gene>
<dbReference type="AlphaFoldDB" id="A0A512N5L0"/>
<dbReference type="OrthoDB" id="9995427at2"/>
<proteinExistence type="predicted"/>
<accession>A0A512N5L0</accession>
<protein>
    <submittedName>
        <fullName evidence="2">Uncharacterized protein</fullName>
    </submittedName>
</protein>
<dbReference type="EMBL" id="BKAJ01000027">
    <property type="protein sequence ID" value="GEP54213.1"/>
    <property type="molecule type" value="Genomic_DNA"/>
</dbReference>
<evidence type="ECO:0000313" key="2">
    <source>
        <dbReference type="EMBL" id="GEP54213.1"/>
    </source>
</evidence>
<dbReference type="Proteomes" id="UP000321058">
    <property type="component" value="Unassembled WGS sequence"/>
</dbReference>
<feature type="region of interest" description="Disordered" evidence="1">
    <location>
        <begin position="31"/>
        <end position="67"/>
    </location>
</feature>
<feature type="compositionally biased region" description="Low complexity" evidence="1">
    <location>
        <begin position="43"/>
        <end position="58"/>
    </location>
</feature>
<evidence type="ECO:0000256" key="1">
    <source>
        <dbReference type="SAM" id="MobiDB-lite"/>
    </source>
</evidence>
<organism evidence="2 3">
    <name type="scientific">Reyranella soli</name>
    <dbReference type="NCBI Taxonomy" id="1230389"/>
    <lineage>
        <taxon>Bacteria</taxon>
        <taxon>Pseudomonadati</taxon>
        <taxon>Pseudomonadota</taxon>
        <taxon>Alphaproteobacteria</taxon>
        <taxon>Hyphomicrobiales</taxon>
        <taxon>Reyranellaceae</taxon>
        <taxon>Reyranella</taxon>
    </lineage>
</organism>
<name>A0A512N5L0_9HYPH</name>
<comment type="caution">
    <text evidence="2">The sequence shown here is derived from an EMBL/GenBank/DDBJ whole genome shotgun (WGS) entry which is preliminary data.</text>
</comment>
<keyword evidence="3" id="KW-1185">Reference proteome</keyword>
<reference evidence="2 3" key="1">
    <citation type="submission" date="2019-07" db="EMBL/GenBank/DDBJ databases">
        <title>Whole genome shotgun sequence of Reyranella soli NBRC 108950.</title>
        <authorList>
            <person name="Hosoyama A."/>
            <person name="Uohara A."/>
            <person name="Ohji S."/>
            <person name="Ichikawa N."/>
        </authorList>
    </citation>
    <scope>NUCLEOTIDE SEQUENCE [LARGE SCALE GENOMIC DNA]</scope>
    <source>
        <strain evidence="2 3">NBRC 108950</strain>
    </source>
</reference>
<evidence type="ECO:0000313" key="3">
    <source>
        <dbReference type="Proteomes" id="UP000321058"/>
    </source>
</evidence>
<sequence>MQALCSIAVTILALAGSGECKTRVEGMTSETRATNVQYAGNGLPRLPSVPRLPSLPRLPRVPKPKWP</sequence>